<feature type="transmembrane region" description="Helical" evidence="6">
    <location>
        <begin position="617"/>
        <end position="638"/>
    </location>
</feature>
<comment type="caution">
    <text evidence="8">The sequence shown here is derived from an EMBL/GenBank/DDBJ whole genome shotgun (WGS) entry which is preliminary data.</text>
</comment>
<dbReference type="AlphaFoldDB" id="A0A8J6GBJ6"/>
<keyword evidence="3 6" id="KW-1133">Transmembrane helix</keyword>
<sequence>MILSRRETQKPSGPQMGHIEDVCYVYGDAYPQKAMTPTQKHLKLPSHDPSVLIGCRWESSQNGSSFSGTPGSVPGPSPACVGGGMAAAETQPLLVRDRGSGARSGATARQELCIDQAVVFIEDAIKYRSIYHRMDAGSLWLYRWYYSNLCQRVLGFTIFLILALAFVEFPSSFTRTADVRYRSQPWQPPCGLTETIEALCMLIFLVDLSVKGYLVGQAQLQENLWLLAYFVVLVVSVVDWIVSLSLACEESLRVRRSLRPFFLLQNSSMMKKTLKCIRWSLPEMASVGLLLTIHLCLFTIIGMLLFTIGEKDEAQNEERLTYFQNLPEALTSLLVLLTTSNNPDVMIPAYTQNRVSALFFILFTLIGSLFLMNLLTAIIYNQFRGYLMKSLQTSLFRRRLGARAAYEVLASTAGQTGATSEAVGVNPEDFLRVLQKTQLPKIFKEAIMQVAAPPGSAPALVGWVVSPVLTAHGSGGAQALGIALQLPVANLAFLLQKERSYDGRPMLADEFQKLFDEVDKGVIKEHPPKPQYQSLFLQSVQFIFSHRYFDYLGNVIALGNLLSICVFLVLDSDLQPGERDDFVLGIIDHVFILYYVLELLFKVFAQGLRGYLSYCSNVFDGILTIVLLVLEISTLAVYRLPHSGWYVVYYIFAIIGINLFRGVIVPPGNSSLVPNNSSAPCGSFEQLGYWSNNFDDFAAALITLWNVMVVNNWQVLLDAYRRYSGPWSTVYFVLWWLVSSVIWVNLFLALLLENFLHRWDPQSHNQLLVGTRQTTYQMSVELMFRDILEEPKEEELMEKLHKHPHLQLYSTVSLPPSLLGRASLQASWPPLGAGLLLLLLHSPPSLGLRRPPEVIANWGEKEPDCLRQPERPGGGGRFALQLPPPEMFGDYVSLAGRGRGDSAGGGLPQASRRQGLWTMLPLSVHGVLSSP</sequence>
<accession>A0A8J6GBJ6</accession>
<evidence type="ECO:0000313" key="8">
    <source>
        <dbReference type="EMBL" id="KAH0507927.1"/>
    </source>
</evidence>
<organism evidence="8 9">
    <name type="scientific">Microtus ochrogaster</name>
    <name type="common">Prairie vole</name>
    <dbReference type="NCBI Taxonomy" id="79684"/>
    <lineage>
        <taxon>Eukaryota</taxon>
        <taxon>Metazoa</taxon>
        <taxon>Chordata</taxon>
        <taxon>Craniata</taxon>
        <taxon>Vertebrata</taxon>
        <taxon>Euteleostomi</taxon>
        <taxon>Mammalia</taxon>
        <taxon>Eutheria</taxon>
        <taxon>Euarchontoglires</taxon>
        <taxon>Glires</taxon>
        <taxon>Rodentia</taxon>
        <taxon>Myomorpha</taxon>
        <taxon>Muroidea</taxon>
        <taxon>Cricetidae</taxon>
        <taxon>Arvicolinae</taxon>
        <taxon>Microtus</taxon>
    </lineage>
</organism>
<evidence type="ECO:0000259" key="7">
    <source>
        <dbReference type="Pfam" id="PF00520"/>
    </source>
</evidence>
<dbReference type="Gene3D" id="1.10.287.70">
    <property type="match status" value="2"/>
</dbReference>
<feature type="transmembrane region" description="Helical" evidence="6">
    <location>
        <begin position="153"/>
        <end position="173"/>
    </location>
</feature>
<dbReference type="Gene3D" id="1.20.120.350">
    <property type="entry name" value="Voltage-gated potassium channels. Chain C"/>
    <property type="match status" value="1"/>
</dbReference>
<dbReference type="GO" id="GO:0005765">
    <property type="term" value="C:lysosomal membrane"/>
    <property type="evidence" value="ECO:0007669"/>
    <property type="project" value="InterPro"/>
</dbReference>
<feature type="domain" description="Ion transport" evidence="7">
    <location>
        <begin position="647"/>
        <end position="755"/>
    </location>
</feature>
<dbReference type="PANTHER" id="PTHR46768:SF1">
    <property type="entry name" value="TWO PORE CHANNEL PROTEIN 2"/>
    <property type="match status" value="1"/>
</dbReference>
<evidence type="ECO:0000256" key="2">
    <source>
        <dbReference type="ARBA" id="ARBA00022692"/>
    </source>
</evidence>
<feature type="transmembrane region" description="Helical" evidence="6">
    <location>
        <begin position="644"/>
        <end position="664"/>
    </location>
</feature>
<name>A0A8J6GBJ6_MICOH</name>
<keyword evidence="4 6" id="KW-0472">Membrane</keyword>
<feature type="domain" description="Ion transport" evidence="7">
    <location>
        <begin position="160"/>
        <end position="383"/>
    </location>
</feature>
<feature type="transmembrane region" description="Helical" evidence="6">
    <location>
        <begin position="287"/>
        <end position="308"/>
    </location>
</feature>
<feature type="transmembrane region" description="Helical" evidence="6">
    <location>
        <begin position="226"/>
        <end position="247"/>
    </location>
</feature>
<feature type="compositionally biased region" description="Low complexity" evidence="5">
    <location>
        <begin position="63"/>
        <end position="74"/>
    </location>
</feature>
<dbReference type="GO" id="GO:0015280">
    <property type="term" value="F:ligand-gated sodium channel activity"/>
    <property type="evidence" value="ECO:0007669"/>
    <property type="project" value="TreeGrafter"/>
</dbReference>
<dbReference type="GO" id="GO:0075509">
    <property type="term" value="P:endocytosis involved in viral entry into host cell"/>
    <property type="evidence" value="ECO:0007669"/>
    <property type="project" value="TreeGrafter"/>
</dbReference>
<feature type="transmembrane region" description="Helical" evidence="6">
    <location>
        <begin position="357"/>
        <end position="380"/>
    </location>
</feature>
<dbReference type="GO" id="GO:0019722">
    <property type="term" value="P:calcium-mediated signaling"/>
    <property type="evidence" value="ECO:0007669"/>
    <property type="project" value="TreeGrafter"/>
</dbReference>
<dbReference type="PANTHER" id="PTHR46768">
    <property type="entry name" value="TWO PORE CALCIUM CHANNEL PROTEIN 2"/>
    <property type="match status" value="1"/>
</dbReference>
<dbReference type="SUPFAM" id="SSF81324">
    <property type="entry name" value="Voltage-gated potassium channels"/>
    <property type="match status" value="2"/>
</dbReference>
<proteinExistence type="predicted"/>
<dbReference type="FunFam" id="1.10.287.70:FF:000104">
    <property type="entry name" value="Two pore calcium channel protein 2"/>
    <property type="match status" value="1"/>
</dbReference>
<feature type="transmembrane region" description="Helical" evidence="6">
    <location>
        <begin position="730"/>
        <end position="752"/>
    </location>
</feature>
<dbReference type="Proteomes" id="UP000710432">
    <property type="component" value="Unassembled WGS sequence"/>
</dbReference>
<evidence type="ECO:0000256" key="1">
    <source>
        <dbReference type="ARBA" id="ARBA00004141"/>
    </source>
</evidence>
<evidence type="ECO:0000256" key="6">
    <source>
        <dbReference type="SAM" id="Phobius"/>
    </source>
</evidence>
<protein>
    <submittedName>
        <fullName evidence="8">Two pore calcium channel protein 2</fullName>
    </submittedName>
</protein>
<keyword evidence="2 6" id="KW-0812">Transmembrane</keyword>
<evidence type="ECO:0000256" key="5">
    <source>
        <dbReference type="SAM" id="MobiDB-lite"/>
    </source>
</evidence>
<dbReference type="GO" id="GO:0097682">
    <property type="term" value="F:intracellularly phosphatidylinositol-3,5-bisphosphate-gated monatomic cation channel activity"/>
    <property type="evidence" value="ECO:0007669"/>
    <property type="project" value="TreeGrafter"/>
</dbReference>
<reference evidence="8" key="1">
    <citation type="submission" date="2020-03" db="EMBL/GenBank/DDBJ databases">
        <title>Studies in the Genomics of Life Span.</title>
        <authorList>
            <person name="Glass D."/>
        </authorList>
    </citation>
    <scope>NUCLEOTIDE SEQUENCE</scope>
    <source>
        <strain evidence="8">LTLLF</strain>
        <tissue evidence="8">Muscle</tissue>
    </source>
</reference>
<feature type="transmembrane region" description="Helical" evidence="6">
    <location>
        <begin position="582"/>
        <end position="605"/>
    </location>
</feature>
<gene>
    <name evidence="8" type="ORF">LTLLF_164305</name>
</gene>
<evidence type="ECO:0000313" key="9">
    <source>
        <dbReference type="Proteomes" id="UP000710432"/>
    </source>
</evidence>
<feature type="region of interest" description="Disordered" evidence="5">
    <location>
        <begin position="62"/>
        <end position="81"/>
    </location>
</feature>
<comment type="subcellular location">
    <subcellularLocation>
        <location evidence="1">Membrane</location>
        <topology evidence="1">Multi-pass membrane protein</topology>
    </subcellularLocation>
</comment>
<evidence type="ECO:0000256" key="3">
    <source>
        <dbReference type="ARBA" id="ARBA00022989"/>
    </source>
</evidence>
<dbReference type="InterPro" id="IPR028798">
    <property type="entry name" value="TPC2"/>
</dbReference>
<feature type="transmembrane region" description="Helical" evidence="6">
    <location>
        <begin position="551"/>
        <end position="570"/>
    </location>
</feature>
<evidence type="ECO:0000256" key="4">
    <source>
        <dbReference type="ARBA" id="ARBA00023136"/>
    </source>
</evidence>
<feature type="domain" description="Ion transport" evidence="7">
    <location>
        <begin position="547"/>
        <end position="630"/>
    </location>
</feature>
<dbReference type="Pfam" id="PF00520">
    <property type="entry name" value="Ion_trans"/>
    <property type="match status" value="3"/>
</dbReference>
<dbReference type="InterPro" id="IPR005821">
    <property type="entry name" value="Ion_trans_dom"/>
</dbReference>
<dbReference type="GO" id="GO:0022832">
    <property type="term" value="F:voltage-gated channel activity"/>
    <property type="evidence" value="ECO:0007669"/>
    <property type="project" value="InterPro"/>
</dbReference>
<dbReference type="EMBL" id="JAATJU010023300">
    <property type="protein sequence ID" value="KAH0507927.1"/>
    <property type="molecule type" value="Genomic_DNA"/>
</dbReference>
<dbReference type="InterPro" id="IPR027359">
    <property type="entry name" value="Volt_channel_dom_sf"/>
</dbReference>